<feature type="region of interest" description="Disordered" evidence="1">
    <location>
        <begin position="18"/>
        <end position="37"/>
    </location>
</feature>
<evidence type="ECO:0000256" key="1">
    <source>
        <dbReference type="SAM" id="MobiDB-lite"/>
    </source>
</evidence>
<gene>
    <name evidence="2" type="ORF">MiSe_17660</name>
</gene>
<organism evidence="2 3">
    <name type="scientific">Microseira wollei NIES-4236</name>
    <dbReference type="NCBI Taxonomy" id="2530354"/>
    <lineage>
        <taxon>Bacteria</taxon>
        <taxon>Bacillati</taxon>
        <taxon>Cyanobacteriota</taxon>
        <taxon>Cyanophyceae</taxon>
        <taxon>Oscillatoriophycideae</taxon>
        <taxon>Aerosakkonematales</taxon>
        <taxon>Aerosakkonemataceae</taxon>
        <taxon>Microseira</taxon>
    </lineage>
</organism>
<reference evidence="2" key="1">
    <citation type="submission" date="2019-10" db="EMBL/GenBank/DDBJ databases">
        <title>Draft genome sequece of Microseira wollei NIES-4236.</title>
        <authorList>
            <person name="Yamaguchi H."/>
            <person name="Suzuki S."/>
            <person name="Kawachi M."/>
        </authorList>
    </citation>
    <scope>NUCLEOTIDE SEQUENCE</scope>
    <source>
        <strain evidence="2">NIES-4236</strain>
    </source>
</reference>
<evidence type="ECO:0000313" key="3">
    <source>
        <dbReference type="Proteomes" id="UP001050975"/>
    </source>
</evidence>
<name>A0AAV3X420_9CYAN</name>
<dbReference type="Proteomes" id="UP001050975">
    <property type="component" value="Unassembled WGS sequence"/>
</dbReference>
<evidence type="ECO:0000313" key="2">
    <source>
        <dbReference type="EMBL" id="GET37013.1"/>
    </source>
</evidence>
<protein>
    <submittedName>
        <fullName evidence="2">Uncharacterized protein</fullName>
    </submittedName>
</protein>
<dbReference type="EMBL" id="BLAY01000021">
    <property type="protein sequence ID" value="GET37013.1"/>
    <property type="molecule type" value="Genomic_DNA"/>
</dbReference>
<proteinExistence type="predicted"/>
<keyword evidence="3" id="KW-1185">Reference proteome</keyword>
<dbReference type="AlphaFoldDB" id="A0AAV3X420"/>
<dbReference type="RefSeq" id="WP_226577755.1">
    <property type="nucleotide sequence ID" value="NZ_BLAY01000021.1"/>
</dbReference>
<comment type="caution">
    <text evidence="2">The sequence shown here is derived from an EMBL/GenBank/DDBJ whole genome shotgun (WGS) entry which is preliminary data.</text>
</comment>
<accession>A0AAV3X420</accession>
<sequence>MTYSSDDYKRQIMNDLARGNVESLGDVPSDPSRDYQDFDDFAQRSSVDERRQLFGQSLHPERIPPSQMEPELRKAIEQIKPNERDDVARAFMKRLHERGFSDRQLEQQLSLSTHHPSRMNADDVAKMATFVYHNHPDIFQDVLAEKPGLMKFLSNPLVAAIVGIMAAKWLSGRRSS</sequence>